<dbReference type="eggNOG" id="ENOG502QTZM">
    <property type="taxonomic scope" value="Eukaryota"/>
</dbReference>
<feature type="chain" id="PRO_5002253833" evidence="2">
    <location>
        <begin position="21"/>
        <end position="387"/>
    </location>
</feature>
<protein>
    <submittedName>
        <fullName evidence="3">Uncharacterized protein</fullName>
    </submittedName>
</protein>
<keyword evidence="1" id="KW-0812">Transmembrane</keyword>
<keyword evidence="1" id="KW-0472">Membrane</keyword>
<keyword evidence="2" id="KW-0732">Signal</keyword>
<dbReference type="PANTHER" id="PTHR12242">
    <property type="entry name" value="OS02G0130600 PROTEIN-RELATED"/>
    <property type="match status" value="1"/>
</dbReference>
<dbReference type="GO" id="GO:0016020">
    <property type="term" value="C:membrane"/>
    <property type="evidence" value="ECO:0007669"/>
    <property type="project" value="TreeGrafter"/>
</dbReference>
<accession>A0A0D2UXS9</accession>
<organism evidence="3 4">
    <name type="scientific">Gossypium raimondii</name>
    <name type="common">Peruvian cotton</name>
    <name type="synonym">Gossypium klotzschianum subsp. raimondii</name>
    <dbReference type="NCBI Taxonomy" id="29730"/>
    <lineage>
        <taxon>Eukaryota</taxon>
        <taxon>Viridiplantae</taxon>
        <taxon>Streptophyta</taxon>
        <taxon>Embryophyta</taxon>
        <taxon>Tracheophyta</taxon>
        <taxon>Spermatophyta</taxon>
        <taxon>Magnoliopsida</taxon>
        <taxon>eudicotyledons</taxon>
        <taxon>Gunneridae</taxon>
        <taxon>Pentapetalae</taxon>
        <taxon>rosids</taxon>
        <taxon>malvids</taxon>
        <taxon>Malvales</taxon>
        <taxon>Malvaceae</taxon>
        <taxon>Malvoideae</taxon>
        <taxon>Gossypium</taxon>
    </lineage>
</organism>
<dbReference type="Gramene" id="KJB60975">
    <property type="protein sequence ID" value="KJB60975"/>
    <property type="gene ID" value="B456_009G337300"/>
</dbReference>
<feature type="transmembrane region" description="Helical" evidence="1">
    <location>
        <begin position="68"/>
        <end position="89"/>
    </location>
</feature>
<keyword evidence="4" id="KW-1185">Reference proteome</keyword>
<keyword evidence="1" id="KW-1133">Transmembrane helix</keyword>
<feature type="transmembrane region" description="Helical" evidence="1">
    <location>
        <begin position="247"/>
        <end position="272"/>
    </location>
</feature>
<feature type="signal peptide" evidence="2">
    <location>
        <begin position="1"/>
        <end position="20"/>
    </location>
</feature>
<dbReference type="EMBL" id="CM001748">
    <property type="protein sequence ID" value="KJB60975.1"/>
    <property type="molecule type" value="Genomic_DNA"/>
</dbReference>
<evidence type="ECO:0000256" key="2">
    <source>
        <dbReference type="SAM" id="SignalP"/>
    </source>
</evidence>
<feature type="transmembrane region" description="Helical" evidence="1">
    <location>
        <begin position="348"/>
        <end position="368"/>
    </location>
</feature>
<evidence type="ECO:0000313" key="4">
    <source>
        <dbReference type="Proteomes" id="UP000032304"/>
    </source>
</evidence>
<feature type="transmembrane region" description="Helical" evidence="1">
    <location>
        <begin position="128"/>
        <end position="151"/>
    </location>
</feature>
<feature type="transmembrane region" description="Helical" evidence="1">
    <location>
        <begin position="157"/>
        <end position="180"/>
    </location>
</feature>
<gene>
    <name evidence="3" type="ORF">B456_009G337300</name>
</gene>
<feature type="transmembrane region" description="Helical" evidence="1">
    <location>
        <begin position="278"/>
        <end position="299"/>
    </location>
</feature>
<proteinExistence type="predicted"/>
<evidence type="ECO:0000256" key="1">
    <source>
        <dbReference type="SAM" id="Phobius"/>
    </source>
</evidence>
<dbReference type="AlphaFoldDB" id="A0A0D2UXS9"/>
<dbReference type="PANTHER" id="PTHR12242:SF10">
    <property type="entry name" value="TRANSMEMBRANE PROTEIN"/>
    <property type="match status" value="1"/>
</dbReference>
<evidence type="ECO:0000313" key="3">
    <source>
        <dbReference type="EMBL" id="KJB60975.1"/>
    </source>
</evidence>
<feature type="transmembrane region" description="Helical" evidence="1">
    <location>
        <begin position="311"/>
        <end position="336"/>
    </location>
</feature>
<sequence>MLLHHFVFLKVLVLIPVLDTSFEGPFWEKDLTLQSNIDFLSFLTGSSKHTWQPNMTADTTTLSYWLNWRFSFCALFILTSMVVAAIIIWKFEGRKRSENREVENRKESPGILYEDETWKTCLEGIHPAWLLGFRVFAFLMLLALLMANAVISGGGIFYFYTQWTFTLVTIYFGFGSAVSIDGYRKHCRKACGDRSNHISLDSEQGTYVPPTIDEIADVSSNQSKHFDPREAPYHPSIAGPWTYAFQIIYQICAGAVMLTDSVFWLIIFPFLMPKYRSLNFIVVCMHSINAVFLIGDTILNCMRFPLFRIAYFILWTGAFVIFQWIIHAYVNLWWPYPFLDLSSSYAPLWYLGIGVMLIPCYGIFALIVKLKDFSLSRTFRDSYRKLR</sequence>
<dbReference type="Proteomes" id="UP000032304">
    <property type="component" value="Chromosome 9"/>
</dbReference>
<reference evidence="3 4" key="1">
    <citation type="journal article" date="2012" name="Nature">
        <title>Repeated polyploidization of Gossypium genomes and the evolution of spinnable cotton fibres.</title>
        <authorList>
            <person name="Paterson A.H."/>
            <person name="Wendel J.F."/>
            <person name="Gundlach H."/>
            <person name="Guo H."/>
            <person name="Jenkins J."/>
            <person name="Jin D."/>
            <person name="Llewellyn D."/>
            <person name="Showmaker K.C."/>
            <person name="Shu S."/>
            <person name="Udall J."/>
            <person name="Yoo M.J."/>
            <person name="Byers R."/>
            <person name="Chen W."/>
            <person name="Doron-Faigenboim A."/>
            <person name="Duke M.V."/>
            <person name="Gong L."/>
            <person name="Grimwood J."/>
            <person name="Grover C."/>
            <person name="Grupp K."/>
            <person name="Hu G."/>
            <person name="Lee T.H."/>
            <person name="Li J."/>
            <person name="Lin L."/>
            <person name="Liu T."/>
            <person name="Marler B.S."/>
            <person name="Page J.T."/>
            <person name="Roberts A.W."/>
            <person name="Romanel E."/>
            <person name="Sanders W.S."/>
            <person name="Szadkowski E."/>
            <person name="Tan X."/>
            <person name="Tang H."/>
            <person name="Xu C."/>
            <person name="Wang J."/>
            <person name="Wang Z."/>
            <person name="Zhang D."/>
            <person name="Zhang L."/>
            <person name="Ashrafi H."/>
            <person name="Bedon F."/>
            <person name="Bowers J.E."/>
            <person name="Brubaker C.L."/>
            <person name="Chee P.W."/>
            <person name="Das S."/>
            <person name="Gingle A.R."/>
            <person name="Haigler C.H."/>
            <person name="Harker D."/>
            <person name="Hoffmann L.V."/>
            <person name="Hovav R."/>
            <person name="Jones D.C."/>
            <person name="Lemke C."/>
            <person name="Mansoor S."/>
            <person name="ur Rahman M."/>
            <person name="Rainville L.N."/>
            <person name="Rambani A."/>
            <person name="Reddy U.K."/>
            <person name="Rong J.K."/>
            <person name="Saranga Y."/>
            <person name="Scheffler B.E."/>
            <person name="Scheffler J.A."/>
            <person name="Stelly D.M."/>
            <person name="Triplett B.A."/>
            <person name="Van Deynze A."/>
            <person name="Vaslin M.F."/>
            <person name="Waghmare V.N."/>
            <person name="Walford S.A."/>
            <person name="Wright R.J."/>
            <person name="Zaki E.A."/>
            <person name="Zhang T."/>
            <person name="Dennis E.S."/>
            <person name="Mayer K.F."/>
            <person name="Peterson D.G."/>
            <person name="Rokhsar D.S."/>
            <person name="Wang X."/>
            <person name="Schmutz J."/>
        </authorList>
    </citation>
    <scope>NUCLEOTIDE SEQUENCE [LARGE SCALE GENOMIC DNA]</scope>
</reference>
<name>A0A0D2UXS9_GOSRA</name>